<dbReference type="Proteomes" id="UP000672097">
    <property type="component" value="Unassembled WGS sequence"/>
</dbReference>
<sequence>MLITATKQDEKAITPPDNSLYGYPEAEVALDQLGDYLGSVQDDTVQVRVSLGNGTKVAIHLNRAVKADHLVVMFHGMRRVPKEKSLAMFFRHQWTGVYNAPILCISDPTTDGPSATQGPRSGLCIGSPSDPLAPQLNKIIDAVCQHLQIALDHCVLYGASAGAGSAILVGAQRTSGGGVVGVCPLLLLDKVKGQSVGAAAEAVGLTEAEVRTLLTERPELISPMHAMQASIQSGSPTRFFIAQCKEDNLWLSRNFRHLWQFFELPLGEGGGVDRTGKLSVATYSSVTGHGAEPGVLSRALWRAAMAHVLPKATSLV</sequence>
<name>A0ABS5DRE6_9BURK</name>
<dbReference type="SUPFAM" id="SSF53474">
    <property type="entry name" value="alpha/beta-Hydrolases"/>
    <property type="match status" value="1"/>
</dbReference>
<proteinExistence type="predicted"/>
<organism evidence="1 2">
    <name type="scientific">Ideonella paludis</name>
    <dbReference type="NCBI Taxonomy" id="1233411"/>
    <lineage>
        <taxon>Bacteria</taxon>
        <taxon>Pseudomonadati</taxon>
        <taxon>Pseudomonadota</taxon>
        <taxon>Betaproteobacteria</taxon>
        <taxon>Burkholderiales</taxon>
        <taxon>Sphaerotilaceae</taxon>
        <taxon>Ideonella</taxon>
    </lineage>
</organism>
<accession>A0ABS5DRE6</accession>
<evidence type="ECO:0000313" key="1">
    <source>
        <dbReference type="EMBL" id="MBQ0933702.1"/>
    </source>
</evidence>
<reference evidence="1 2" key="1">
    <citation type="submission" date="2021-04" db="EMBL/GenBank/DDBJ databases">
        <title>The genome sequence of type strain Ideonella paludis KCTC 32238.</title>
        <authorList>
            <person name="Liu Y."/>
        </authorList>
    </citation>
    <scope>NUCLEOTIDE SEQUENCE [LARGE SCALE GENOMIC DNA]</scope>
    <source>
        <strain evidence="1 2">KCTC 32238</strain>
    </source>
</reference>
<keyword evidence="2" id="KW-1185">Reference proteome</keyword>
<dbReference type="RefSeq" id="WP_210804920.1">
    <property type="nucleotide sequence ID" value="NZ_JAGQDG010000001.1"/>
</dbReference>
<evidence type="ECO:0000313" key="2">
    <source>
        <dbReference type="Proteomes" id="UP000672097"/>
    </source>
</evidence>
<dbReference type="EMBL" id="JAGQDG010000001">
    <property type="protein sequence ID" value="MBQ0933702.1"/>
    <property type="molecule type" value="Genomic_DNA"/>
</dbReference>
<dbReference type="Gene3D" id="3.40.50.1820">
    <property type="entry name" value="alpha/beta hydrolase"/>
    <property type="match status" value="1"/>
</dbReference>
<gene>
    <name evidence="1" type="ORF">KAK11_00070</name>
</gene>
<protein>
    <recommendedName>
        <fullName evidence="3">Alpha/beta hydrolase</fullName>
    </recommendedName>
</protein>
<comment type="caution">
    <text evidence="1">The sequence shown here is derived from an EMBL/GenBank/DDBJ whole genome shotgun (WGS) entry which is preliminary data.</text>
</comment>
<evidence type="ECO:0008006" key="3">
    <source>
        <dbReference type="Google" id="ProtNLM"/>
    </source>
</evidence>
<dbReference type="InterPro" id="IPR029058">
    <property type="entry name" value="AB_hydrolase_fold"/>
</dbReference>